<proteinExistence type="predicted"/>
<dbReference type="Gene3D" id="2.60.120.40">
    <property type="match status" value="1"/>
</dbReference>
<feature type="domain" description="C1q" evidence="5">
    <location>
        <begin position="236"/>
        <end position="374"/>
    </location>
</feature>
<dbReference type="EMBL" id="JAIWYP010000006">
    <property type="protein sequence ID" value="KAH3805453.1"/>
    <property type="molecule type" value="Genomic_DNA"/>
</dbReference>
<dbReference type="PROSITE" id="PS50871">
    <property type="entry name" value="C1Q"/>
    <property type="match status" value="1"/>
</dbReference>
<evidence type="ECO:0000313" key="7">
    <source>
        <dbReference type="Proteomes" id="UP000828390"/>
    </source>
</evidence>
<sequence length="374" mass="42445">MERSKYYSDETLLERVNRNELLLKGALEKLTETNAKVENTFMKLKEVNADAEIKLNNVINIMEIKRHETLVRIKEVNADAEVKLNNAINNMEIKRQDTLVRIKEVNADADAKINNTIKLLEMKRQATLERIQEVTADAEVKLNNAIQNLEIKGQDLEKKVEAFIHSVTVEDNAAYFNSLVIQTDNELKAKTRYFDQTVGAFIESASQNEYRAVTDKKSAVLLLVKRSAGEFDIMKAHAPLINFQAVLDLSDDSHYSTNDAFEFKNVLANAGGGYNPATGLFTAPVAGVYIFTVQHCPYYHGDAGFEIVQEGRALKRSIHKSWGKFTICVNMQIVSKVAEGDRVWVRSTYYDSIKYPDDIRWHSFSGLLIHSMEK</sequence>
<evidence type="ECO:0000256" key="2">
    <source>
        <dbReference type="ARBA" id="ARBA00022525"/>
    </source>
</evidence>
<dbReference type="InterPro" id="IPR001073">
    <property type="entry name" value="C1q_dom"/>
</dbReference>
<dbReference type="InterPro" id="IPR050822">
    <property type="entry name" value="Cerebellin_Synaptic_Org"/>
</dbReference>
<dbReference type="PANTHER" id="PTHR22923:SF116">
    <property type="entry name" value="C1Q DOMAIN-CONTAINING PROTEIN"/>
    <property type="match status" value="1"/>
</dbReference>
<dbReference type="GO" id="GO:0005576">
    <property type="term" value="C:extracellular region"/>
    <property type="evidence" value="ECO:0007669"/>
    <property type="project" value="UniProtKB-SubCell"/>
</dbReference>
<dbReference type="Pfam" id="PF00386">
    <property type="entry name" value="C1q"/>
    <property type="match status" value="1"/>
</dbReference>
<evidence type="ECO:0000256" key="1">
    <source>
        <dbReference type="ARBA" id="ARBA00004613"/>
    </source>
</evidence>
<reference evidence="6" key="1">
    <citation type="journal article" date="2019" name="bioRxiv">
        <title>The Genome of the Zebra Mussel, Dreissena polymorpha: A Resource for Invasive Species Research.</title>
        <authorList>
            <person name="McCartney M.A."/>
            <person name="Auch B."/>
            <person name="Kono T."/>
            <person name="Mallez S."/>
            <person name="Zhang Y."/>
            <person name="Obille A."/>
            <person name="Becker A."/>
            <person name="Abrahante J.E."/>
            <person name="Garbe J."/>
            <person name="Badalamenti J.P."/>
            <person name="Herman A."/>
            <person name="Mangelson H."/>
            <person name="Liachko I."/>
            <person name="Sullivan S."/>
            <person name="Sone E.D."/>
            <person name="Koren S."/>
            <person name="Silverstein K.A.T."/>
            <person name="Beckman K.B."/>
            <person name="Gohl D.M."/>
        </authorList>
    </citation>
    <scope>NUCLEOTIDE SEQUENCE</scope>
    <source>
        <strain evidence="6">Duluth1</strain>
        <tissue evidence="6">Whole animal</tissue>
    </source>
</reference>
<comment type="caution">
    <text evidence="6">The sequence shown here is derived from an EMBL/GenBank/DDBJ whole genome shotgun (WGS) entry which is preliminary data.</text>
</comment>
<dbReference type="SMART" id="SM00110">
    <property type="entry name" value="C1Q"/>
    <property type="match status" value="1"/>
</dbReference>
<keyword evidence="3" id="KW-0732">Signal</keyword>
<comment type="subcellular location">
    <subcellularLocation>
        <location evidence="1">Secreted</location>
    </subcellularLocation>
</comment>
<evidence type="ECO:0000256" key="3">
    <source>
        <dbReference type="ARBA" id="ARBA00022729"/>
    </source>
</evidence>
<reference evidence="6" key="2">
    <citation type="submission" date="2020-11" db="EMBL/GenBank/DDBJ databases">
        <authorList>
            <person name="McCartney M.A."/>
            <person name="Auch B."/>
            <person name="Kono T."/>
            <person name="Mallez S."/>
            <person name="Becker A."/>
            <person name="Gohl D.M."/>
            <person name="Silverstein K.A.T."/>
            <person name="Koren S."/>
            <person name="Bechman K.B."/>
            <person name="Herman A."/>
            <person name="Abrahante J.E."/>
            <person name="Garbe J."/>
        </authorList>
    </citation>
    <scope>NUCLEOTIDE SEQUENCE</scope>
    <source>
        <strain evidence="6">Duluth1</strain>
        <tissue evidence="6">Whole animal</tissue>
    </source>
</reference>
<name>A0A9D4FYI6_DREPO</name>
<evidence type="ECO:0000313" key="6">
    <source>
        <dbReference type="EMBL" id="KAH3805453.1"/>
    </source>
</evidence>
<protein>
    <recommendedName>
        <fullName evidence="5">C1q domain-containing protein</fullName>
    </recommendedName>
</protein>
<evidence type="ECO:0000256" key="4">
    <source>
        <dbReference type="SAM" id="Coils"/>
    </source>
</evidence>
<evidence type="ECO:0000259" key="5">
    <source>
        <dbReference type="PROSITE" id="PS50871"/>
    </source>
</evidence>
<keyword evidence="4" id="KW-0175">Coiled coil</keyword>
<gene>
    <name evidence="6" type="ORF">DPMN_133756</name>
</gene>
<accession>A0A9D4FYI6</accession>
<keyword evidence="2" id="KW-0964">Secreted</keyword>
<dbReference type="InterPro" id="IPR008983">
    <property type="entry name" value="Tumour_necrosis_fac-like_dom"/>
</dbReference>
<dbReference type="AlphaFoldDB" id="A0A9D4FYI6"/>
<dbReference type="SUPFAM" id="SSF49842">
    <property type="entry name" value="TNF-like"/>
    <property type="match status" value="1"/>
</dbReference>
<organism evidence="6 7">
    <name type="scientific">Dreissena polymorpha</name>
    <name type="common">Zebra mussel</name>
    <name type="synonym">Mytilus polymorpha</name>
    <dbReference type="NCBI Taxonomy" id="45954"/>
    <lineage>
        <taxon>Eukaryota</taxon>
        <taxon>Metazoa</taxon>
        <taxon>Spiralia</taxon>
        <taxon>Lophotrochozoa</taxon>
        <taxon>Mollusca</taxon>
        <taxon>Bivalvia</taxon>
        <taxon>Autobranchia</taxon>
        <taxon>Heteroconchia</taxon>
        <taxon>Euheterodonta</taxon>
        <taxon>Imparidentia</taxon>
        <taxon>Neoheterodontei</taxon>
        <taxon>Myida</taxon>
        <taxon>Dreissenoidea</taxon>
        <taxon>Dreissenidae</taxon>
        <taxon>Dreissena</taxon>
    </lineage>
</organism>
<dbReference type="Proteomes" id="UP000828390">
    <property type="component" value="Unassembled WGS sequence"/>
</dbReference>
<dbReference type="PANTHER" id="PTHR22923">
    <property type="entry name" value="CEREBELLIN-RELATED"/>
    <property type="match status" value="1"/>
</dbReference>
<dbReference type="PRINTS" id="PR00007">
    <property type="entry name" value="COMPLEMNTC1Q"/>
</dbReference>
<feature type="coiled-coil region" evidence="4">
    <location>
        <begin position="27"/>
        <end position="159"/>
    </location>
</feature>
<keyword evidence="7" id="KW-1185">Reference proteome</keyword>